<protein>
    <recommendedName>
        <fullName evidence="9">U5 small nuclear ribonucleoprotein TSSC4</fullName>
    </recommendedName>
</protein>
<dbReference type="AlphaFoldDB" id="A0A022R7B7"/>
<keyword evidence="4" id="KW-0963">Cytoplasm</keyword>
<reference evidence="12 13" key="1">
    <citation type="journal article" date="2013" name="Proc. Natl. Acad. Sci. U.S.A.">
        <title>Fine-scale variation in meiotic recombination in Mimulus inferred from population shotgun sequencing.</title>
        <authorList>
            <person name="Hellsten U."/>
            <person name="Wright K.M."/>
            <person name="Jenkins J."/>
            <person name="Shu S."/>
            <person name="Yuan Y."/>
            <person name="Wessler S.R."/>
            <person name="Schmutz J."/>
            <person name="Willis J.H."/>
            <person name="Rokhsar D.S."/>
        </authorList>
    </citation>
    <scope>NUCLEOTIDE SEQUENCE [LARGE SCALE GENOMIC DNA]</scope>
    <source>
        <strain evidence="13">cv. DUN x IM62</strain>
    </source>
</reference>
<evidence type="ECO:0000256" key="3">
    <source>
        <dbReference type="ARBA" id="ARBA00010362"/>
    </source>
</evidence>
<feature type="compositionally biased region" description="Acidic residues" evidence="11">
    <location>
        <begin position="392"/>
        <end position="402"/>
    </location>
</feature>
<evidence type="ECO:0000256" key="10">
    <source>
        <dbReference type="ARBA" id="ARBA00045970"/>
    </source>
</evidence>
<evidence type="ECO:0000313" key="13">
    <source>
        <dbReference type="Proteomes" id="UP000030748"/>
    </source>
</evidence>
<dbReference type="OMA" id="MDESFRV"/>
<dbReference type="GO" id="GO:0005737">
    <property type="term" value="C:cytoplasm"/>
    <property type="evidence" value="ECO:0007669"/>
    <property type="project" value="UniProtKB-SubCell"/>
</dbReference>
<dbReference type="KEGG" id="egt:105960022"/>
<keyword evidence="8" id="KW-0539">Nucleus</keyword>
<evidence type="ECO:0000256" key="11">
    <source>
        <dbReference type="SAM" id="MobiDB-lite"/>
    </source>
</evidence>
<dbReference type="PhylomeDB" id="A0A022R7B7"/>
<feature type="region of interest" description="Disordered" evidence="11">
    <location>
        <begin position="352"/>
        <end position="375"/>
    </location>
</feature>
<comment type="function">
    <text evidence="10">Protein associated with the U5 snRNP, during its maturation and its post-splicing recycling and which is required for spliceosomal tri-snRNP complex assembly in the nucleus. Has a molecular sequestering activity and transiently hinders SNRNP200 binding sites for constitutive splicing factors that intervene later during the assembly of the spliceosome and splicing. Together with its molecular sequestering activity, may also function as a molecular adapter and placeholder, coordinating the assembly of the U5 snRNP and its association with the U4/U6 di-snRNP.</text>
</comment>
<dbReference type="EMBL" id="KI630612">
    <property type="protein sequence ID" value="EYU35578.1"/>
    <property type="molecule type" value="Genomic_DNA"/>
</dbReference>
<dbReference type="InterPro" id="IPR029338">
    <property type="entry name" value="TSSC4"/>
</dbReference>
<dbReference type="STRING" id="4155.A0A022R7B7"/>
<dbReference type="PANTHER" id="PTHR13445">
    <property type="entry name" value="TUMOR SUPPRESSING SUBTRANSFERABLE CANDIDATE 4 TSSC4"/>
    <property type="match status" value="1"/>
</dbReference>
<organism evidence="12 13">
    <name type="scientific">Erythranthe guttata</name>
    <name type="common">Yellow monkey flower</name>
    <name type="synonym">Mimulus guttatus</name>
    <dbReference type="NCBI Taxonomy" id="4155"/>
    <lineage>
        <taxon>Eukaryota</taxon>
        <taxon>Viridiplantae</taxon>
        <taxon>Streptophyta</taxon>
        <taxon>Embryophyta</taxon>
        <taxon>Tracheophyta</taxon>
        <taxon>Spermatophyta</taxon>
        <taxon>Magnoliopsida</taxon>
        <taxon>eudicotyledons</taxon>
        <taxon>Gunneridae</taxon>
        <taxon>Pentapetalae</taxon>
        <taxon>asterids</taxon>
        <taxon>lamiids</taxon>
        <taxon>Lamiales</taxon>
        <taxon>Phrymaceae</taxon>
        <taxon>Erythranthe</taxon>
    </lineage>
</organism>
<sequence>MEDSFRVRVDKTFGTLGGTTASSAGVSPSLWSLTDEEIERREWILNNKEDAEGGESGPSDRLIQLDSDLINDLSDCEEDEQEEAAEEEEEEDDAIAPNSVASAETAVDEYLDVRSNIGRDCTLDYEEEEDQYDKVAVGKEQAGDRLYMRDVKSADYGIYENDYEELPNTLQTVFKDPRANHSAAKIRLKEDAETAGNFDTLQLTDNSEAMNVVKPEEDIKRGETTDGGDNPKPILKKRENLIDSKSQKRVRFIVDPTNSVEAGGSNLEVPKQAPDLSSLPSAPKYLPSVPDYLLNPSKYTRYTFDPSDDMDDRSNQTAFMELFFNRSSKAADTGPSMDETSVEIPKSIVFTPRRKQRDDSMEHDLGEGDNTNLKRNKGLSVVIAAAEDIGESEVSAMEEDERCEGSSGSQKAGRKYRARTTIVDAEDTLN</sequence>
<dbReference type="PANTHER" id="PTHR13445:SF3">
    <property type="entry name" value="U5 SMALL NUCLEAR RIBONUCLEOPROTEIN TSSC4"/>
    <property type="match status" value="1"/>
</dbReference>
<evidence type="ECO:0000256" key="7">
    <source>
        <dbReference type="ARBA" id="ARBA00023187"/>
    </source>
</evidence>
<evidence type="ECO:0000256" key="8">
    <source>
        <dbReference type="ARBA" id="ARBA00023242"/>
    </source>
</evidence>
<evidence type="ECO:0000256" key="2">
    <source>
        <dbReference type="ARBA" id="ARBA00004496"/>
    </source>
</evidence>
<keyword evidence="6" id="KW-0747">Spliceosome</keyword>
<feature type="region of interest" description="Disordered" evidence="11">
    <location>
        <begin position="216"/>
        <end position="235"/>
    </location>
</feature>
<evidence type="ECO:0000256" key="4">
    <source>
        <dbReference type="ARBA" id="ARBA00022490"/>
    </source>
</evidence>
<dbReference type="GO" id="GO:0005681">
    <property type="term" value="C:spliceosomal complex"/>
    <property type="evidence" value="ECO:0007669"/>
    <property type="project" value="UniProtKB-KW"/>
</dbReference>
<dbReference type="OrthoDB" id="1906282at2759"/>
<feature type="compositionally biased region" description="Acidic residues" evidence="11">
    <location>
        <begin position="75"/>
        <end position="94"/>
    </location>
</feature>
<comment type="similarity">
    <text evidence="3">Belongs to the TSSC4 family.</text>
</comment>
<keyword evidence="7" id="KW-0508">mRNA splicing</keyword>
<evidence type="ECO:0000256" key="1">
    <source>
        <dbReference type="ARBA" id="ARBA00004123"/>
    </source>
</evidence>
<comment type="subcellular location">
    <subcellularLocation>
        <location evidence="2">Cytoplasm</location>
    </subcellularLocation>
    <subcellularLocation>
        <location evidence="1">Nucleus</location>
    </subcellularLocation>
</comment>
<proteinExistence type="inferred from homology"/>
<keyword evidence="13" id="KW-1185">Reference proteome</keyword>
<feature type="region of interest" description="Disordered" evidence="11">
    <location>
        <begin position="259"/>
        <end position="284"/>
    </location>
</feature>
<feature type="region of interest" description="Disordered" evidence="11">
    <location>
        <begin position="392"/>
        <end position="418"/>
    </location>
</feature>
<evidence type="ECO:0000256" key="6">
    <source>
        <dbReference type="ARBA" id="ARBA00022728"/>
    </source>
</evidence>
<keyword evidence="5" id="KW-0507">mRNA processing</keyword>
<evidence type="ECO:0000256" key="5">
    <source>
        <dbReference type="ARBA" id="ARBA00022664"/>
    </source>
</evidence>
<feature type="compositionally biased region" description="Basic and acidic residues" evidence="11">
    <location>
        <begin position="356"/>
        <end position="366"/>
    </location>
</feature>
<gene>
    <name evidence="12" type="ORF">MIMGU_mgv1a006809mg</name>
</gene>
<dbReference type="GO" id="GO:0008380">
    <property type="term" value="P:RNA splicing"/>
    <property type="evidence" value="ECO:0007669"/>
    <property type="project" value="UniProtKB-KW"/>
</dbReference>
<feature type="region of interest" description="Disordered" evidence="11">
    <location>
        <begin position="75"/>
        <end position="107"/>
    </location>
</feature>
<accession>A0A022R7B7</accession>
<evidence type="ECO:0000313" key="12">
    <source>
        <dbReference type="EMBL" id="EYU35578.1"/>
    </source>
</evidence>
<dbReference type="Proteomes" id="UP000030748">
    <property type="component" value="Unassembled WGS sequence"/>
</dbReference>
<dbReference type="eggNOG" id="ENOG502QUIG">
    <property type="taxonomic scope" value="Eukaryota"/>
</dbReference>
<evidence type="ECO:0000256" key="9">
    <source>
        <dbReference type="ARBA" id="ARBA00035304"/>
    </source>
</evidence>
<dbReference type="GO" id="GO:0006397">
    <property type="term" value="P:mRNA processing"/>
    <property type="evidence" value="ECO:0007669"/>
    <property type="project" value="UniProtKB-KW"/>
</dbReference>
<dbReference type="Pfam" id="PF15264">
    <property type="entry name" value="TSSC4"/>
    <property type="match status" value="1"/>
</dbReference>
<name>A0A022R7B7_ERYGU</name>